<comment type="caution">
    <text evidence="2">The sequence shown here is derived from an EMBL/GenBank/DDBJ whole genome shotgun (WGS) entry which is preliminary data.</text>
</comment>
<evidence type="ECO:0000256" key="1">
    <source>
        <dbReference type="SAM" id="MobiDB-lite"/>
    </source>
</evidence>
<organism evidence="2 3">
    <name type="scientific">Trichonephila clavipes</name>
    <name type="common">Golden silk orbweaver</name>
    <name type="synonym">Nephila clavipes</name>
    <dbReference type="NCBI Taxonomy" id="2585209"/>
    <lineage>
        <taxon>Eukaryota</taxon>
        <taxon>Metazoa</taxon>
        <taxon>Ecdysozoa</taxon>
        <taxon>Arthropoda</taxon>
        <taxon>Chelicerata</taxon>
        <taxon>Arachnida</taxon>
        <taxon>Araneae</taxon>
        <taxon>Araneomorphae</taxon>
        <taxon>Entelegynae</taxon>
        <taxon>Araneoidea</taxon>
        <taxon>Nephilidae</taxon>
        <taxon>Trichonephila</taxon>
    </lineage>
</organism>
<dbReference type="Proteomes" id="UP000887159">
    <property type="component" value="Unassembled WGS sequence"/>
</dbReference>
<name>A0A8X6R5T2_TRICX</name>
<keyword evidence="3" id="KW-1185">Reference proteome</keyword>
<dbReference type="EMBL" id="BMAU01021062">
    <property type="protein sequence ID" value="GFX88943.1"/>
    <property type="molecule type" value="Genomic_DNA"/>
</dbReference>
<evidence type="ECO:0000313" key="3">
    <source>
        <dbReference type="Proteomes" id="UP000887159"/>
    </source>
</evidence>
<protein>
    <submittedName>
        <fullName evidence="2">Uncharacterized protein</fullName>
    </submittedName>
</protein>
<feature type="region of interest" description="Disordered" evidence="1">
    <location>
        <begin position="1"/>
        <end position="21"/>
    </location>
</feature>
<reference evidence="2" key="1">
    <citation type="submission" date="2020-08" db="EMBL/GenBank/DDBJ databases">
        <title>Multicomponent nature underlies the extraordinary mechanical properties of spider dragline silk.</title>
        <authorList>
            <person name="Kono N."/>
            <person name="Nakamura H."/>
            <person name="Mori M."/>
            <person name="Yoshida Y."/>
            <person name="Ohtoshi R."/>
            <person name="Malay A.D."/>
            <person name="Moran D.A.P."/>
            <person name="Tomita M."/>
            <person name="Numata K."/>
            <person name="Arakawa K."/>
        </authorList>
    </citation>
    <scope>NUCLEOTIDE SEQUENCE</scope>
</reference>
<gene>
    <name evidence="2" type="ORF">TNCV_2576501</name>
</gene>
<feature type="compositionally biased region" description="Basic and acidic residues" evidence="1">
    <location>
        <begin position="7"/>
        <end position="21"/>
    </location>
</feature>
<evidence type="ECO:0000313" key="2">
    <source>
        <dbReference type="EMBL" id="GFX88943.1"/>
    </source>
</evidence>
<sequence>MFAYATVRERRETSRDANEVSRRGLNRELVPDFAQERTEALLRNAVKLTVKLTPGHVILRLPYVWSPDKASERTALQVG</sequence>
<proteinExistence type="predicted"/>
<dbReference type="AlphaFoldDB" id="A0A8X6R5T2"/>
<accession>A0A8X6R5T2</accession>